<dbReference type="Gene3D" id="3.10.620.30">
    <property type="match status" value="1"/>
</dbReference>
<dbReference type="InterPro" id="IPR038765">
    <property type="entry name" value="Papain-like_cys_pep_sf"/>
</dbReference>
<organism evidence="3 4">
    <name type="scientific">Hymenobacter rigui</name>
    <dbReference type="NCBI Taxonomy" id="334424"/>
    <lineage>
        <taxon>Bacteria</taxon>
        <taxon>Pseudomonadati</taxon>
        <taxon>Bacteroidota</taxon>
        <taxon>Cytophagia</taxon>
        <taxon>Cytophagales</taxon>
        <taxon>Hymenobacteraceae</taxon>
        <taxon>Hymenobacter</taxon>
    </lineage>
</organism>
<gene>
    <name evidence="3" type="ORF">EI291_02770</name>
</gene>
<reference evidence="3 4" key="1">
    <citation type="submission" date="2018-12" db="EMBL/GenBank/DDBJ databases">
        <authorList>
            <person name="Feng G."/>
            <person name="Zhu H."/>
        </authorList>
    </citation>
    <scope>NUCLEOTIDE SEQUENCE [LARGE SCALE GENOMIC DNA]</scope>
    <source>
        <strain evidence="3 4">KCTC 12533</strain>
    </source>
</reference>
<dbReference type="Gene3D" id="2.60.120.1130">
    <property type="match status" value="1"/>
</dbReference>
<dbReference type="Gene3D" id="2.60.40.3140">
    <property type="match status" value="1"/>
</dbReference>
<dbReference type="SUPFAM" id="SSF54001">
    <property type="entry name" value="Cysteine proteinases"/>
    <property type="match status" value="1"/>
</dbReference>
<feature type="domain" description="Transglutaminase-like" evidence="1">
    <location>
        <begin position="338"/>
        <end position="422"/>
    </location>
</feature>
<keyword evidence="4" id="KW-1185">Reference proteome</keyword>
<dbReference type="InterPro" id="IPR024618">
    <property type="entry name" value="DUF3857"/>
</dbReference>
<evidence type="ECO:0000313" key="3">
    <source>
        <dbReference type="EMBL" id="RSK51251.1"/>
    </source>
</evidence>
<feature type="domain" description="DUF3857" evidence="2">
    <location>
        <begin position="142"/>
        <end position="278"/>
    </location>
</feature>
<evidence type="ECO:0000259" key="2">
    <source>
        <dbReference type="Pfam" id="PF12969"/>
    </source>
</evidence>
<dbReference type="AlphaFoldDB" id="A0A3R9MXZ3"/>
<protein>
    <submittedName>
        <fullName evidence="3">DUF3857 domain-containing protein</fullName>
    </submittedName>
</protein>
<dbReference type="OrthoDB" id="8595007at2"/>
<name>A0A3R9MXZ3_9BACT</name>
<evidence type="ECO:0000259" key="1">
    <source>
        <dbReference type="Pfam" id="PF01841"/>
    </source>
</evidence>
<evidence type="ECO:0000313" key="4">
    <source>
        <dbReference type="Proteomes" id="UP000273500"/>
    </source>
</evidence>
<proteinExistence type="predicted"/>
<dbReference type="Pfam" id="PF12969">
    <property type="entry name" value="DUF3857"/>
    <property type="match status" value="1"/>
</dbReference>
<sequence length="705" mass="80046">MPSTNCTAAAATTAPMVLWSGKKPSRPAKKPALRCIMMPRANHSAPIITGIPMYMKLAKLRRWAVVLGVVVGAGQQVRAQQPLQHLMQLKQQYPTEKAVYLDYRQEITVELKGDSVQVLARHHYDMLHLAAQSDMYAPDQVYSSHFNRLQKIEARTLLPGTNDYKAVKVTEFKDKFEIRPGIFFDDARSVSFTYPAVAPGVRTVCDYTVRHPDARFLNPFYFASYVPIRHAELVITAPRTVRLNTKQFNIPAGMVAQARQEKGSNVIYRWTAENIPAAARESDAPESSYYVPHLVYFLEEAQINGQSRKLLGGVPELYSLYSGFVTNLDKQEAPALRRVVDSLTVGARTEPEKVARIYYWVQDHVRYIAFENGLRGFIPHDAGKVYASRYGDCKDMANLLHEMLRMAGIKSYRTWIGTRDLPYHYADLATPGVDNHMITTYEPSPGQYVFLDATSKYTPYGMPSSMIQGKDALLALDGKNCKVVSVPVMERQRSRTVDSSVVVLDGNTGLRGTGRLALSGYSKVRQSYALDGLNSTDEAKLVKNLVERGNNKFFVDKYAVQHLDSRDQPLTVDYEYRLQDYVQRLDDEVYVNLNLDQSYASDRLDPAKRTLARTNDFYHTTRTRTEFEVPAGYEVTYLPTNVEGQDQMLGFSIRYERKGNKIIQEKELFVNYLMLEPTQFGKWNTVVDKLNAAYRDAIILKRKKA</sequence>
<comment type="caution">
    <text evidence="3">The sequence shown here is derived from an EMBL/GenBank/DDBJ whole genome shotgun (WGS) entry which is preliminary data.</text>
</comment>
<dbReference type="Pfam" id="PF01841">
    <property type="entry name" value="Transglut_core"/>
    <property type="match status" value="1"/>
</dbReference>
<dbReference type="InterPro" id="IPR002931">
    <property type="entry name" value="Transglutaminase-like"/>
</dbReference>
<dbReference type="Proteomes" id="UP000273500">
    <property type="component" value="Unassembled WGS sequence"/>
</dbReference>
<accession>A0A3R9MXZ3</accession>
<dbReference type="EMBL" id="RWIT01000001">
    <property type="protein sequence ID" value="RSK51251.1"/>
    <property type="molecule type" value="Genomic_DNA"/>
</dbReference>